<proteinExistence type="predicted"/>
<evidence type="ECO:0000259" key="1">
    <source>
        <dbReference type="Pfam" id="PF01593"/>
    </source>
</evidence>
<dbReference type="InterPro" id="IPR006311">
    <property type="entry name" value="TAT_signal"/>
</dbReference>
<dbReference type="InterPro" id="IPR050281">
    <property type="entry name" value="Flavin_monoamine_oxidase"/>
</dbReference>
<dbReference type="GO" id="GO:0016491">
    <property type="term" value="F:oxidoreductase activity"/>
    <property type="evidence" value="ECO:0007669"/>
    <property type="project" value="InterPro"/>
</dbReference>
<dbReference type="Gene3D" id="1.10.405.10">
    <property type="entry name" value="Guanine Nucleotide Dissociation Inhibitor, domain 1"/>
    <property type="match status" value="1"/>
</dbReference>
<dbReference type="Proteomes" id="UP001165378">
    <property type="component" value="Unassembled WGS sequence"/>
</dbReference>
<sequence>MREKSFAMRDEFFAATGGNTVDNADGWALHCRALEAEVVPEREYMAPKPSASPRRSFTRLRAANRVGIPDPLRAAVSVHQEAARLGMPPAELAGLLGEQSKQRAQHAAEAAESTPSRRRFLAGAGAVAAAAAIPVAAAVPAHAAGPTAPRVAVVGAGLAGLRCAHKLWTGPRRIASTVYEADTTHIGGRCWSLRGFFANGQVSEHGGSFVSSEDREMLGLARRYGIETEVHAGGGLATGDYMSWINNALYTTFDSDLNAFLPAINASAEAAGWPRYDDFTPEALRLDRMSALDYMAEIGLDARSSLGQFVQSRLLQNGGEPSESSAINFVSFFAGPPAEAAPTATSTATAAGGDGAPGGFDEWYHLKGGNDQVVTGMAAELPSGSVKQGYELIALRRNSSGSYTLTFDNCGRIVDVVADHVVLALPFRTLRNVDLSRAGLSGLKRQAIATQGMGHNAKLVLQLDRKTWPAAGSNGITLTGPEGYQTAWDGSVELGETGAPALLVNFPGGNTARYRYTGAAHGPAPSADVKFFLDQIEKLLPGTRAAYNGRAYEDHWSVDPWHYGAYHFYKVGQFTAFAGYESVQEGGIHFAGEHTSDYGATLNAAVVTGERAADEILRQV</sequence>
<reference evidence="2" key="1">
    <citation type="submission" date="2022-01" db="EMBL/GenBank/DDBJ databases">
        <title>Genome-Based Taxonomic Classification of the Phylum Actinobacteria.</title>
        <authorList>
            <person name="Gao Y."/>
        </authorList>
    </citation>
    <scope>NUCLEOTIDE SEQUENCE</scope>
    <source>
        <strain evidence="2">KLBMP 8922</strain>
    </source>
</reference>
<dbReference type="PANTHER" id="PTHR10742">
    <property type="entry name" value="FLAVIN MONOAMINE OXIDASE"/>
    <property type="match status" value="1"/>
</dbReference>
<dbReference type="Gene3D" id="3.90.660.10">
    <property type="match status" value="1"/>
</dbReference>
<dbReference type="Pfam" id="PF01593">
    <property type="entry name" value="Amino_oxidase"/>
    <property type="match status" value="1"/>
</dbReference>
<evidence type="ECO:0000313" key="2">
    <source>
        <dbReference type="EMBL" id="MCF2533109.1"/>
    </source>
</evidence>
<dbReference type="PANTHER" id="PTHR10742:SF410">
    <property type="entry name" value="LYSINE-SPECIFIC HISTONE DEMETHYLASE 2"/>
    <property type="match status" value="1"/>
</dbReference>
<dbReference type="EMBL" id="JAKFHA010000044">
    <property type="protein sequence ID" value="MCF2533109.1"/>
    <property type="molecule type" value="Genomic_DNA"/>
</dbReference>
<feature type="domain" description="Amine oxidase" evidence="1">
    <location>
        <begin position="158"/>
        <end position="617"/>
    </location>
</feature>
<dbReference type="InterPro" id="IPR002937">
    <property type="entry name" value="Amino_oxidase"/>
</dbReference>
<evidence type="ECO:0000313" key="3">
    <source>
        <dbReference type="Proteomes" id="UP001165378"/>
    </source>
</evidence>
<dbReference type="AlphaFoldDB" id="A0AA41QA02"/>
<accession>A0AA41QA02</accession>
<dbReference type="InterPro" id="IPR036188">
    <property type="entry name" value="FAD/NAD-bd_sf"/>
</dbReference>
<comment type="caution">
    <text evidence="2">The sequence shown here is derived from an EMBL/GenBank/DDBJ whole genome shotgun (WGS) entry which is preliminary data.</text>
</comment>
<dbReference type="RefSeq" id="WP_235057883.1">
    <property type="nucleotide sequence ID" value="NZ_JAKFHA010000044.1"/>
</dbReference>
<dbReference type="SUPFAM" id="SSF54373">
    <property type="entry name" value="FAD-linked reductases, C-terminal domain"/>
    <property type="match status" value="1"/>
</dbReference>
<organism evidence="2 3">
    <name type="scientific">Yinghuangia soli</name>
    <dbReference type="NCBI Taxonomy" id="2908204"/>
    <lineage>
        <taxon>Bacteria</taxon>
        <taxon>Bacillati</taxon>
        <taxon>Actinomycetota</taxon>
        <taxon>Actinomycetes</taxon>
        <taxon>Kitasatosporales</taxon>
        <taxon>Streptomycetaceae</taxon>
        <taxon>Yinghuangia</taxon>
    </lineage>
</organism>
<gene>
    <name evidence="2" type="ORF">LZ495_38655</name>
</gene>
<protein>
    <submittedName>
        <fullName evidence="2">FAD-dependent oxidoreductase</fullName>
    </submittedName>
</protein>
<dbReference type="PROSITE" id="PS51318">
    <property type="entry name" value="TAT"/>
    <property type="match status" value="1"/>
</dbReference>
<keyword evidence="3" id="KW-1185">Reference proteome</keyword>
<dbReference type="SUPFAM" id="SSF51905">
    <property type="entry name" value="FAD/NAD(P)-binding domain"/>
    <property type="match status" value="1"/>
</dbReference>
<dbReference type="Gene3D" id="3.50.50.60">
    <property type="entry name" value="FAD/NAD(P)-binding domain"/>
    <property type="match status" value="1"/>
</dbReference>
<name>A0AA41QA02_9ACTN</name>